<dbReference type="EMBL" id="GL876966">
    <property type="protein sequence ID" value="KLU82783.1"/>
    <property type="molecule type" value="Genomic_DNA"/>
</dbReference>
<reference evidence="1" key="1">
    <citation type="submission" date="2010-05" db="EMBL/GenBank/DDBJ databases">
        <title>The Genome Sequence of Magnaporthe poae strain ATCC 64411.</title>
        <authorList>
            <consortium name="The Broad Institute Genome Sequencing Platform"/>
            <consortium name="Broad Institute Genome Sequencing Center for Infectious Disease"/>
            <person name="Ma L.-J."/>
            <person name="Dead R."/>
            <person name="Young S."/>
            <person name="Zeng Q."/>
            <person name="Koehrsen M."/>
            <person name="Alvarado L."/>
            <person name="Berlin A."/>
            <person name="Chapman S.B."/>
            <person name="Chen Z."/>
            <person name="Freedman E."/>
            <person name="Gellesch M."/>
            <person name="Goldberg J."/>
            <person name="Griggs A."/>
            <person name="Gujja S."/>
            <person name="Heilman E.R."/>
            <person name="Heiman D."/>
            <person name="Hepburn T."/>
            <person name="Howarth C."/>
            <person name="Jen D."/>
            <person name="Larson L."/>
            <person name="Mehta T."/>
            <person name="Neiman D."/>
            <person name="Pearson M."/>
            <person name="Roberts A."/>
            <person name="Saif S."/>
            <person name="Shea T."/>
            <person name="Shenoy N."/>
            <person name="Sisk P."/>
            <person name="Stolte C."/>
            <person name="Sykes S."/>
            <person name="Walk T."/>
            <person name="White J."/>
            <person name="Yandava C."/>
            <person name="Haas B."/>
            <person name="Nusbaum C."/>
            <person name="Birren B."/>
        </authorList>
    </citation>
    <scope>NUCLEOTIDE SEQUENCE</scope>
    <source>
        <strain evidence="1">ATCC 64411</strain>
    </source>
</reference>
<dbReference type="EMBL" id="ADBL01000457">
    <property type="status" value="NOT_ANNOTATED_CDS"/>
    <property type="molecule type" value="Genomic_DNA"/>
</dbReference>
<protein>
    <submittedName>
        <fullName evidence="1 2">Uncharacterized protein</fullName>
    </submittedName>
</protein>
<dbReference type="EnsemblFungi" id="MAPG_01851T0">
    <property type="protein sequence ID" value="MAPG_01851T0"/>
    <property type="gene ID" value="MAPG_01851"/>
</dbReference>
<reference evidence="2" key="5">
    <citation type="submission" date="2015-06" db="UniProtKB">
        <authorList>
            <consortium name="EnsemblFungi"/>
        </authorList>
    </citation>
    <scope>IDENTIFICATION</scope>
    <source>
        <strain evidence="2">ATCC 64411</strain>
    </source>
</reference>
<dbReference type="VEuPathDB" id="FungiDB:MAPG_01851"/>
<reference evidence="3" key="2">
    <citation type="submission" date="2010-05" db="EMBL/GenBank/DDBJ databases">
        <title>The genome sequence of Magnaporthe poae strain ATCC 64411.</title>
        <authorList>
            <person name="Ma L.-J."/>
            <person name="Dead R."/>
            <person name="Young S."/>
            <person name="Zeng Q."/>
            <person name="Koehrsen M."/>
            <person name="Alvarado L."/>
            <person name="Berlin A."/>
            <person name="Chapman S.B."/>
            <person name="Chen Z."/>
            <person name="Freedman E."/>
            <person name="Gellesch M."/>
            <person name="Goldberg J."/>
            <person name="Griggs A."/>
            <person name="Gujja S."/>
            <person name="Heilman E.R."/>
            <person name="Heiman D."/>
            <person name="Hepburn T."/>
            <person name="Howarth C."/>
            <person name="Jen D."/>
            <person name="Larson L."/>
            <person name="Mehta T."/>
            <person name="Neiman D."/>
            <person name="Pearson M."/>
            <person name="Roberts A."/>
            <person name="Saif S."/>
            <person name="Shea T."/>
            <person name="Shenoy N."/>
            <person name="Sisk P."/>
            <person name="Stolte C."/>
            <person name="Sykes S."/>
            <person name="Walk T."/>
            <person name="White J."/>
            <person name="Yandava C."/>
            <person name="Haas B."/>
            <person name="Nusbaum C."/>
            <person name="Birren B."/>
        </authorList>
    </citation>
    <scope>NUCLEOTIDE SEQUENCE [LARGE SCALE GENOMIC DNA]</scope>
    <source>
        <strain evidence="3">ATCC 64411 / 73-15</strain>
    </source>
</reference>
<dbReference type="AlphaFoldDB" id="A0A0C4DPS9"/>
<evidence type="ECO:0000313" key="3">
    <source>
        <dbReference type="Proteomes" id="UP000011715"/>
    </source>
</evidence>
<gene>
    <name evidence="1" type="ORF">MAPG_01851</name>
</gene>
<reference evidence="2" key="4">
    <citation type="journal article" date="2015" name="G3 (Bethesda)">
        <title>Genome sequences of three phytopathogenic species of the Magnaporthaceae family of fungi.</title>
        <authorList>
            <person name="Okagaki L.H."/>
            <person name="Nunes C.C."/>
            <person name="Sailsbery J."/>
            <person name="Clay B."/>
            <person name="Brown D."/>
            <person name="John T."/>
            <person name="Oh Y."/>
            <person name="Young N."/>
            <person name="Fitzgerald M."/>
            <person name="Haas B.J."/>
            <person name="Zeng Q."/>
            <person name="Young S."/>
            <person name="Adiconis X."/>
            <person name="Fan L."/>
            <person name="Levin J.Z."/>
            <person name="Mitchell T.K."/>
            <person name="Okubara P.A."/>
            <person name="Farman M.L."/>
            <person name="Kohn L.M."/>
            <person name="Birren B."/>
            <person name="Ma L.-J."/>
            <person name="Dean R.A."/>
        </authorList>
    </citation>
    <scope>NUCLEOTIDE SEQUENCE</scope>
    <source>
        <strain evidence="2">ATCC 64411 / 73-15</strain>
    </source>
</reference>
<evidence type="ECO:0000313" key="2">
    <source>
        <dbReference type="EnsemblFungi" id="MAPG_01851T0"/>
    </source>
</evidence>
<keyword evidence="3" id="KW-1185">Reference proteome</keyword>
<dbReference type="Proteomes" id="UP000011715">
    <property type="component" value="Unassembled WGS sequence"/>
</dbReference>
<sequence>MAEEQEQGQGLPVAQYYPEQMYTTGKPSWRYGLRYNPETKAIVHGVDAPHAARTLYFMRGFMEFWISSMSACWPEFIGVKHPGNADPAFNLIMTAPRIRVLREDDTPRQDHGEWRGIRWELDNIPMGNVTDLTLERMENQLHNLYREVAYGEDGIENQEVMDTVRHMVKLQIKNLAN</sequence>
<evidence type="ECO:0000313" key="1">
    <source>
        <dbReference type="EMBL" id="KLU82783.1"/>
    </source>
</evidence>
<name>A0A0C4DPS9_MAGP6</name>
<organism evidence="2 3">
    <name type="scientific">Magnaporthiopsis poae (strain ATCC 64411 / 73-15)</name>
    <name type="common">Kentucky bluegrass fungus</name>
    <name type="synonym">Magnaporthe poae</name>
    <dbReference type="NCBI Taxonomy" id="644358"/>
    <lineage>
        <taxon>Eukaryota</taxon>
        <taxon>Fungi</taxon>
        <taxon>Dikarya</taxon>
        <taxon>Ascomycota</taxon>
        <taxon>Pezizomycotina</taxon>
        <taxon>Sordariomycetes</taxon>
        <taxon>Sordariomycetidae</taxon>
        <taxon>Magnaporthales</taxon>
        <taxon>Magnaporthaceae</taxon>
        <taxon>Magnaporthiopsis</taxon>
    </lineage>
</organism>
<accession>A0A0C4DPS9</accession>
<proteinExistence type="predicted"/>
<reference evidence="1" key="3">
    <citation type="submission" date="2011-03" db="EMBL/GenBank/DDBJ databases">
        <title>Annotation of Magnaporthe poae ATCC 64411.</title>
        <authorList>
            <person name="Ma L.-J."/>
            <person name="Dead R."/>
            <person name="Young S.K."/>
            <person name="Zeng Q."/>
            <person name="Gargeya S."/>
            <person name="Fitzgerald M."/>
            <person name="Haas B."/>
            <person name="Abouelleil A."/>
            <person name="Alvarado L."/>
            <person name="Arachchi H.M."/>
            <person name="Berlin A."/>
            <person name="Brown A."/>
            <person name="Chapman S.B."/>
            <person name="Chen Z."/>
            <person name="Dunbar C."/>
            <person name="Freedman E."/>
            <person name="Gearin G."/>
            <person name="Gellesch M."/>
            <person name="Goldberg J."/>
            <person name="Griggs A."/>
            <person name="Gujja S."/>
            <person name="Heiman D."/>
            <person name="Howarth C."/>
            <person name="Larson L."/>
            <person name="Lui A."/>
            <person name="MacDonald P.J.P."/>
            <person name="Mehta T."/>
            <person name="Montmayeur A."/>
            <person name="Murphy C."/>
            <person name="Neiman D."/>
            <person name="Pearson M."/>
            <person name="Priest M."/>
            <person name="Roberts A."/>
            <person name="Saif S."/>
            <person name="Shea T."/>
            <person name="Shenoy N."/>
            <person name="Sisk P."/>
            <person name="Stolte C."/>
            <person name="Sykes S."/>
            <person name="Yandava C."/>
            <person name="Wortman J."/>
            <person name="Nusbaum C."/>
            <person name="Birren B."/>
        </authorList>
    </citation>
    <scope>NUCLEOTIDE SEQUENCE</scope>
    <source>
        <strain evidence="1">ATCC 64411</strain>
    </source>
</reference>